<protein>
    <submittedName>
        <fullName evidence="1">Uncharacterized protein</fullName>
    </submittedName>
</protein>
<reference evidence="1 2" key="1">
    <citation type="submission" date="2018-07" db="EMBL/GenBank/DDBJ databases">
        <title>A high quality draft genome assembly of the barn swallow (H. rustica rustica).</title>
        <authorList>
            <person name="Formenti G."/>
            <person name="Chiara M."/>
            <person name="Poveda L."/>
            <person name="Francoijs K.-J."/>
            <person name="Bonisoli-Alquati A."/>
            <person name="Canova L."/>
            <person name="Gianfranceschi L."/>
            <person name="Horner D.S."/>
            <person name="Saino N."/>
        </authorList>
    </citation>
    <scope>NUCLEOTIDE SEQUENCE [LARGE SCALE GENOMIC DNA]</scope>
    <source>
        <strain evidence="1">Chelidonia</strain>
        <tissue evidence="1">Blood</tissue>
    </source>
</reference>
<accession>A0A3M0JKV9</accession>
<proteinExistence type="predicted"/>
<sequence>MATPKPVKSTLLKTEKITPKENGSTYGVSLTGDIPEPFGHNPVPCALPEKGGWTSSFQALEGHNRVTLKSLISRLNNPNSLSFSSREMCRTSSRSLPYEALKRQKGTKCPHLGNEKSTQSWQTLHQCLTQAGLEPGFLNLTPVNETSELV</sequence>
<dbReference type="AlphaFoldDB" id="A0A3M0JKV9"/>
<evidence type="ECO:0000313" key="2">
    <source>
        <dbReference type="Proteomes" id="UP000269221"/>
    </source>
</evidence>
<keyword evidence="2" id="KW-1185">Reference proteome</keyword>
<gene>
    <name evidence="1" type="ORF">DUI87_21744</name>
</gene>
<comment type="caution">
    <text evidence="1">The sequence shown here is derived from an EMBL/GenBank/DDBJ whole genome shotgun (WGS) entry which is preliminary data.</text>
</comment>
<name>A0A3M0JKV9_HIRRU</name>
<dbReference type="EMBL" id="QRBI01000136">
    <property type="protein sequence ID" value="RMC01728.1"/>
    <property type="molecule type" value="Genomic_DNA"/>
</dbReference>
<evidence type="ECO:0000313" key="1">
    <source>
        <dbReference type="EMBL" id="RMC01728.1"/>
    </source>
</evidence>
<organism evidence="1 2">
    <name type="scientific">Hirundo rustica rustica</name>
    <dbReference type="NCBI Taxonomy" id="333673"/>
    <lineage>
        <taxon>Eukaryota</taxon>
        <taxon>Metazoa</taxon>
        <taxon>Chordata</taxon>
        <taxon>Craniata</taxon>
        <taxon>Vertebrata</taxon>
        <taxon>Euteleostomi</taxon>
        <taxon>Archelosauria</taxon>
        <taxon>Archosauria</taxon>
        <taxon>Dinosauria</taxon>
        <taxon>Saurischia</taxon>
        <taxon>Theropoda</taxon>
        <taxon>Coelurosauria</taxon>
        <taxon>Aves</taxon>
        <taxon>Neognathae</taxon>
        <taxon>Neoaves</taxon>
        <taxon>Telluraves</taxon>
        <taxon>Australaves</taxon>
        <taxon>Passeriformes</taxon>
        <taxon>Sylvioidea</taxon>
        <taxon>Hirundinidae</taxon>
        <taxon>Hirundo</taxon>
    </lineage>
</organism>
<dbReference type="Proteomes" id="UP000269221">
    <property type="component" value="Unassembled WGS sequence"/>
</dbReference>